<proteinExistence type="predicted"/>
<evidence type="ECO:0000313" key="1">
    <source>
        <dbReference type="Proteomes" id="UP000887540"/>
    </source>
</evidence>
<evidence type="ECO:0000313" key="2">
    <source>
        <dbReference type="WBParaSite" id="ACRNAN_scaffold21311.g22496.t1"/>
    </source>
</evidence>
<dbReference type="AlphaFoldDB" id="A0A914DBP1"/>
<dbReference type="Proteomes" id="UP000887540">
    <property type="component" value="Unplaced"/>
</dbReference>
<accession>A0A914DBP1</accession>
<organism evidence="1 2">
    <name type="scientific">Acrobeloides nanus</name>
    <dbReference type="NCBI Taxonomy" id="290746"/>
    <lineage>
        <taxon>Eukaryota</taxon>
        <taxon>Metazoa</taxon>
        <taxon>Ecdysozoa</taxon>
        <taxon>Nematoda</taxon>
        <taxon>Chromadorea</taxon>
        <taxon>Rhabditida</taxon>
        <taxon>Tylenchina</taxon>
        <taxon>Cephalobomorpha</taxon>
        <taxon>Cephaloboidea</taxon>
        <taxon>Cephalobidae</taxon>
        <taxon>Acrobeloides</taxon>
    </lineage>
</organism>
<reference evidence="2" key="1">
    <citation type="submission" date="2022-11" db="UniProtKB">
        <authorList>
            <consortium name="WormBaseParasite"/>
        </authorList>
    </citation>
    <scope>IDENTIFICATION</scope>
</reference>
<keyword evidence="1" id="KW-1185">Reference proteome</keyword>
<protein>
    <submittedName>
        <fullName evidence="2">Uncharacterized protein</fullName>
    </submittedName>
</protein>
<dbReference type="WBParaSite" id="ACRNAN_scaffold21311.g22496.t1">
    <property type="protein sequence ID" value="ACRNAN_scaffold21311.g22496.t1"/>
    <property type="gene ID" value="ACRNAN_scaffold21311.g22496"/>
</dbReference>
<sequence>GKLNVHNKIQDILKYAKEANFELVSYEDITESVLAGTEHTAKRYDRMMDQMPWYIRIFKAFVRYFYFAPNSEAYDFLKNGDIIYPAACWKKPEAKNELN</sequence>
<name>A0A914DBP1_9BILA</name>